<protein>
    <recommendedName>
        <fullName evidence="2">UPF0102 protein AT746_16325</fullName>
    </recommendedName>
</protein>
<dbReference type="InterPro" id="IPR003509">
    <property type="entry name" value="UPF0102_YraN-like"/>
</dbReference>
<dbReference type="NCBIfam" id="TIGR00252">
    <property type="entry name" value="YraN family protein"/>
    <property type="match status" value="1"/>
</dbReference>
<dbReference type="InterPro" id="IPR011335">
    <property type="entry name" value="Restrct_endonuc-II-like"/>
</dbReference>
<dbReference type="Gene3D" id="3.40.1350.10">
    <property type="match status" value="1"/>
</dbReference>
<proteinExistence type="inferred from homology"/>
<dbReference type="SUPFAM" id="SSF52980">
    <property type="entry name" value="Restriction endonuclease-like"/>
    <property type="match status" value="1"/>
</dbReference>
<dbReference type="GO" id="GO:0003676">
    <property type="term" value="F:nucleic acid binding"/>
    <property type="evidence" value="ECO:0007669"/>
    <property type="project" value="InterPro"/>
</dbReference>
<evidence type="ECO:0000256" key="1">
    <source>
        <dbReference type="ARBA" id="ARBA00006738"/>
    </source>
</evidence>
<evidence type="ECO:0000256" key="2">
    <source>
        <dbReference type="HAMAP-Rule" id="MF_00048"/>
    </source>
</evidence>
<dbReference type="HAMAP" id="MF_00048">
    <property type="entry name" value="UPF0102"/>
    <property type="match status" value="1"/>
</dbReference>
<reference evidence="3 4" key="1">
    <citation type="submission" date="2015-12" db="EMBL/GenBank/DDBJ databases">
        <title>Complete genome of Lacimicrobium alkaliphilum KCTC 32984.</title>
        <authorList>
            <person name="Kim S.-G."/>
            <person name="Lee Y.-J."/>
        </authorList>
    </citation>
    <scope>NUCLEOTIDE SEQUENCE [LARGE SCALE GENOMIC DNA]</scope>
    <source>
        <strain evidence="3 4">YelD216</strain>
    </source>
</reference>
<dbReference type="InterPro" id="IPR011856">
    <property type="entry name" value="tRNA_endonuc-like_dom_sf"/>
</dbReference>
<dbReference type="RefSeq" id="WP_062482476.1">
    <property type="nucleotide sequence ID" value="NZ_CP013650.1"/>
</dbReference>
<dbReference type="EMBL" id="CP013650">
    <property type="protein sequence ID" value="ALS99675.1"/>
    <property type="molecule type" value="Genomic_DNA"/>
</dbReference>
<name>A0A0U2QPU2_9ALTE</name>
<evidence type="ECO:0000313" key="4">
    <source>
        <dbReference type="Proteomes" id="UP000068447"/>
    </source>
</evidence>
<gene>
    <name evidence="3" type="ORF">AT746_16325</name>
</gene>
<sequence>MPGIKQRLSGLLGRSAESRACKYLTAQGLHLITANYRCKTGEIDLIMQDKDELVFVEVKYRTGVRYGHPAEYFDTNKRRKFESALLHYMQHKGLNPAFVPHRIDLIAITGGQIQWTKHL</sequence>
<dbReference type="CDD" id="cd20736">
    <property type="entry name" value="PoNe_Nuclease"/>
    <property type="match status" value="1"/>
</dbReference>
<keyword evidence="4" id="KW-1185">Reference proteome</keyword>
<dbReference type="OrthoDB" id="9794876at2"/>
<dbReference type="STRING" id="1526571.AT746_16325"/>
<comment type="similarity">
    <text evidence="1 2">Belongs to the UPF0102 family.</text>
</comment>
<dbReference type="Proteomes" id="UP000068447">
    <property type="component" value="Chromosome"/>
</dbReference>
<dbReference type="PANTHER" id="PTHR34039:SF1">
    <property type="entry name" value="UPF0102 PROTEIN YRAN"/>
    <property type="match status" value="1"/>
</dbReference>
<dbReference type="KEGG" id="lal:AT746_16325"/>
<dbReference type="NCBIfam" id="NF009150">
    <property type="entry name" value="PRK12497.1-3"/>
    <property type="match status" value="1"/>
</dbReference>
<accession>A0A0U2QPU2</accession>
<dbReference type="AlphaFoldDB" id="A0A0U2QPU2"/>
<dbReference type="PANTHER" id="PTHR34039">
    <property type="entry name" value="UPF0102 PROTEIN YRAN"/>
    <property type="match status" value="1"/>
</dbReference>
<organism evidence="3 4">
    <name type="scientific">Lacimicrobium alkaliphilum</name>
    <dbReference type="NCBI Taxonomy" id="1526571"/>
    <lineage>
        <taxon>Bacteria</taxon>
        <taxon>Pseudomonadati</taxon>
        <taxon>Pseudomonadota</taxon>
        <taxon>Gammaproteobacteria</taxon>
        <taxon>Alteromonadales</taxon>
        <taxon>Alteromonadaceae</taxon>
        <taxon>Lacimicrobium</taxon>
    </lineage>
</organism>
<dbReference type="Pfam" id="PF02021">
    <property type="entry name" value="UPF0102"/>
    <property type="match status" value="1"/>
</dbReference>
<evidence type="ECO:0000313" key="3">
    <source>
        <dbReference type="EMBL" id="ALS99675.1"/>
    </source>
</evidence>